<name>A0A3P6U522_9BILA</name>
<gene>
    <name evidence="1" type="ORF">GPUH_LOCUS9552</name>
</gene>
<dbReference type="EMBL" id="UYRT01031728">
    <property type="protein sequence ID" value="VDK73778.1"/>
    <property type="molecule type" value="Genomic_DNA"/>
</dbReference>
<proteinExistence type="predicted"/>
<dbReference type="AlphaFoldDB" id="A0A3P6U522"/>
<organism evidence="1 2">
    <name type="scientific">Gongylonema pulchrum</name>
    <dbReference type="NCBI Taxonomy" id="637853"/>
    <lineage>
        <taxon>Eukaryota</taxon>
        <taxon>Metazoa</taxon>
        <taxon>Ecdysozoa</taxon>
        <taxon>Nematoda</taxon>
        <taxon>Chromadorea</taxon>
        <taxon>Rhabditida</taxon>
        <taxon>Spirurina</taxon>
        <taxon>Spiruromorpha</taxon>
        <taxon>Spiruroidea</taxon>
        <taxon>Gongylonematidae</taxon>
        <taxon>Gongylonema</taxon>
    </lineage>
</organism>
<protein>
    <submittedName>
        <fullName evidence="1">Uncharacterized protein</fullName>
    </submittedName>
</protein>
<accession>A0A3P6U522</accession>
<sequence length="53" mass="6233">MVHQEQLVKMVHQDPLDSKAIPDLTDHPVIPDNQEKQVRLAKMARKDQRDEME</sequence>
<dbReference type="Proteomes" id="UP000271098">
    <property type="component" value="Unassembled WGS sequence"/>
</dbReference>
<evidence type="ECO:0000313" key="1">
    <source>
        <dbReference type="EMBL" id="VDK73778.1"/>
    </source>
</evidence>
<reference evidence="1 2" key="1">
    <citation type="submission" date="2018-11" db="EMBL/GenBank/DDBJ databases">
        <authorList>
            <consortium name="Pathogen Informatics"/>
        </authorList>
    </citation>
    <scope>NUCLEOTIDE SEQUENCE [LARGE SCALE GENOMIC DNA]</scope>
</reference>
<keyword evidence="2" id="KW-1185">Reference proteome</keyword>
<evidence type="ECO:0000313" key="2">
    <source>
        <dbReference type="Proteomes" id="UP000271098"/>
    </source>
</evidence>